<dbReference type="InterPro" id="IPR036396">
    <property type="entry name" value="Cyt_P450_sf"/>
</dbReference>
<dbReference type="AlphaFoldDB" id="A0A9N8E1X3"/>
<keyword evidence="6 8" id="KW-0503">Monooxygenase</keyword>
<dbReference type="PANTHER" id="PTHR24291">
    <property type="entry name" value="CYTOCHROME P450 FAMILY 4"/>
    <property type="match status" value="1"/>
</dbReference>
<dbReference type="Gene3D" id="1.10.630.10">
    <property type="entry name" value="Cytochrome P450"/>
    <property type="match status" value="1"/>
</dbReference>
<feature type="transmembrane region" description="Helical" evidence="10">
    <location>
        <begin position="12"/>
        <end position="32"/>
    </location>
</feature>
<keyword evidence="3 7" id="KW-0479">Metal-binding</keyword>
<reference evidence="11" key="1">
    <citation type="submission" date="2020-06" db="EMBL/GenBank/DDBJ databases">
        <authorList>
            <consortium name="Plant Systems Biology data submission"/>
        </authorList>
    </citation>
    <scope>NUCLEOTIDE SEQUENCE</scope>
    <source>
        <strain evidence="11">D6</strain>
    </source>
</reference>
<dbReference type="SUPFAM" id="SSF48264">
    <property type="entry name" value="Cytochrome P450"/>
    <property type="match status" value="1"/>
</dbReference>
<evidence type="ECO:0000256" key="8">
    <source>
        <dbReference type="RuleBase" id="RU000461"/>
    </source>
</evidence>
<accession>A0A9N8E1X3</accession>
<feature type="binding site" description="axial binding residue" evidence="7">
    <location>
        <position position="510"/>
    </location>
    <ligand>
        <name>heme</name>
        <dbReference type="ChEBI" id="CHEBI:30413"/>
    </ligand>
    <ligandPart>
        <name>Fe</name>
        <dbReference type="ChEBI" id="CHEBI:18248"/>
    </ligandPart>
</feature>
<keyword evidence="4 8" id="KW-0560">Oxidoreductase</keyword>
<evidence type="ECO:0000256" key="4">
    <source>
        <dbReference type="ARBA" id="ARBA00023002"/>
    </source>
</evidence>
<dbReference type="InterPro" id="IPR001128">
    <property type="entry name" value="Cyt_P450"/>
</dbReference>
<comment type="cofactor">
    <cofactor evidence="7">
        <name>heme</name>
        <dbReference type="ChEBI" id="CHEBI:30413"/>
    </cofactor>
</comment>
<dbReference type="InterPro" id="IPR050196">
    <property type="entry name" value="Cytochrome_P450_Monoox"/>
</dbReference>
<keyword evidence="10" id="KW-0812">Transmembrane</keyword>
<evidence type="ECO:0000256" key="7">
    <source>
        <dbReference type="PIRSR" id="PIRSR602401-1"/>
    </source>
</evidence>
<keyword evidence="10" id="KW-1133">Transmembrane helix</keyword>
<dbReference type="PRINTS" id="PR00463">
    <property type="entry name" value="EP450I"/>
</dbReference>
<name>A0A9N8E1X3_9STRA</name>
<evidence type="ECO:0000313" key="11">
    <source>
        <dbReference type="EMBL" id="CAB9510695.1"/>
    </source>
</evidence>
<evidence type="ECO:0000256" key="9">
    <source>
        <dbReference type="SAM" id="MobiDB-lite"/>
    </source>
</evidence>
<organism evidence="11 12">
    <name type="scientific">Seminavis robusta</name>
    <dbReference type="NCBI Taxonomy" id="568900"/>
    <lineage>
        <taxon>Eukaryota</taxon>
        <taxon>Sar</taxon>
        <taxon>Stramenopiles</taxon>
        <taxon>Ochrophyta</taxon>
        <taxon>Bacillariophyta</taxon>
        <taxon>Bacillariophyceae</taxon>
        <taxon>Bacillariophycidae</taxon>
        <taxon>Naviculales</taxon>
        <taxon>Naviculaceae</taxon>
        <taxon>Seminavis</taxon>
    </lineage>
</organism>
<dbReference type="PROSITE" id="PS00086">
    <property type="entry name" value="CYTOCHROME_P450"/>
    <property type="match status" value="1"/>
</dbReference>
<dbReference type="GO" id="GO:0005506">
    <property type="term" value="F:iron ion binding"/>
    <property type="evidence" value="ECO:0007669"/>
    <property type="project" value="InterPro"/>
</dbReference>
<protein>
    <submittedName>
        <fullName evidence="11">Leukotriene-B(4) omega-hydroxylase 2</fullName>
    </submittedName>
</protein>
<proteinExistence type="inferred from homology"/>
<evidence type="ECO:0000256" key="6">
    <source>
        <dbReference type="ARBA" id="ARBA00023033"/>
    </source>
</evidence>
<dbReference type="InterPro" id="IPR002401">
    <property type="entry name" value="Cyt_P450_E_grp-I"/>
</dbReference>
<keyword evidence="5 7" id="KW-0408">Iron</keyword>
<dbReference type="EMBL" id="CAICTM010000447">
    <property type="protein sequence ID" value="CAB9510695.1"/>
    <property type="molecule type" value="Genomic_DNA"/>
</dbReference>
<feature type="compositionally biased region" description="Polar residues" evidence="9">
    <location>
        <begin position="459"/>
        <end position="472"/>
    </location>
</feature>
<dbReference type="Proteomes" id="UP001153069">
    <property type="component" value="Unassembled WGS sequence"/>
</dbReference>
<evidence type="ECO:0000256" key="2">
    <source>
        <dbReference type="ARBA" id="ARBA00022617"/>
    </source>
</evidence>
<evidence type="ECO:0000256" key="5">
    <source>
        <dbReference type="ARBA" id="ARBA00023004"/>
    </source>
</evidence>
<dbReference type="GO" id="GO:0004497">
    <property type="term" value="F:monooxygenase activity"/>
    <property type="evidence" value="ECO:0007669"/>
    <property type="project" value="UniProtKB-KW"/>
</dbReference>
<dbReference type="PRINTS" id="PR00385">
    <property type="entry name" value="P450"/>
</dbReference>
<keyword evidence="10" id="KW-0472">Membrane</keyword>
<dbReference type="GO" id="GO:0016705">
    <property type="term" value="F:oxidoreductase activity, acting on paired donors, with incorporation or reduction of molecular oxygen"/>
    <property type="evidence" value="ECO:0007669"/>
    <property type="project" value="InterPro"/>
</dbReference>
<evidence type="ECO:0000256" key="10">
    <source>
        <dbReference type="SAM" id="Phobius"/>
    </source>
</evidence>
<dbReference type="InterPro" id="IPR017972">
    <property type="entry name" value="Cyt_P450_CS"/>
</dbReference>
<sequence>MEIFSLDDFSVSAALLGLTVVGTSMAIVWFTVKRNQMAQKAETSPFPGLPTAPGAHWLLGHLPRMEQPNGFLGSKYVFQDYADKTTGLCAVWAANKRALSVLSGNDAKTILKASRTKASHSYVTLHFQKFLGKKNMVTLQGKEWKLYRTAVHKSFTPAMMEQSQNIITTVGKTLAESLLKEIHQKQEEKHTSNMKREIHPLMKMATADVFFATMLGVDLQACSHLELPTMATSFEFLASEFSRRIRSPLDITASQYYLPTKANQKHAEHHRAIQSYIMDQLLTQQKQTSSSNDKDFLENNQNKNNNLLYHIWKAAESEAATVGETVDMEAVCDVAMTLFFAGYDTTSITLAYAIYLLVKHPEIYRNCLEEIDAVLGGTEKDFTGPEQLPYTQAVIYETLRLYPPATLVARALEKDMELHGHTFPKGTSCYVPIWLIQRHEMNFPRPLEMRPDRWVRWQQAPTDNESNATSSTRKSKWEERPPDDDDNLATDIAPANQDAFVAFSLGARNCAGRSLAIRESVTILSCLLHKLQFELVDPSYQVHSIVKLLNQPDDGLPMIIKARR</sequence>
<comment type="similarity">
    <text evidence="1 8">Belongs to the cytochrome P450 family.</text>
</comment>
<keyword evidence="12" id="KW-1185">Reference proteome</keyword>
<evidence type="ECO:0000256" key="1">
    <source>
        <dbReference type="ARBA" id="ARBA00010617"/>
    </source>
</evidence>
<evidence type="ECO:0000313" key="12">
    <source>
        <dbReference type="Proteomes" id="UP001153069"/>
    </source>
</evidence>
<comment type="caution">
    <text evidence="11">The sequence shown here is derived from an EMBL/GenBank/DDBJ whole genome shotgun (WGS) entry which is preliminary data.</text>
</comment>
<dbReference type="Pfam" id="PF00067">
    <property type="entry name" value="p450"/>
    <property type="match status" value="1"/>
</dbReference>
<evidence type="ECO:0000256" key="3">
    <source>
        <dbReference type="ARBA" id="ARBA00022723"/>
    </source>
</evidence>
<gene>
    <name evidence="11" type="ORF">SEMRO_448_G145120.1</name>
</gene>
<feature type="region of interest" description="Disordered" evidence="9">
    <location>
        <begin position="458"/>
        <end position="485"/>
    </location>
</feature>
<dbReference type="PANTHER" id="PTHR24291:SF50">
    <property type="entry name" value="BIFUNCTIONAL ALBAFLAVENONE MONOOXYGENASE_TERPENE SYNTHASE"/>
    <property type="match status" value="1"/>
</dbReference>
<keyword evidence="2 7" id="KW-0349">Heme</keyword>
<dbReference type="OrthoDB" id="47084at2759"/>
<dbReference type="GO" id="GO:0020037">
    <property type="term" value="F:heme binding"/>
    <property type="evidence" value="ECO:0007669"/>
    <property type="project" value="InterPro"/>
</dbReference>